<comment type="function">
    <text evidence="8">Involved in the cellular defense against the biological effects of O6-methylguanine (O6-MeG) and O4-methylthymine (O4-MeT) in DNA. Repairs the methylated nucleobase in DNA by stoichiometrically transferring the methyl group to a cysteine residue in the enzyme. This is a suicide reaction: the enzyme is irreversibly inactivated.</text>
</comment>
<dbReference type="EMBL" id="JALNMH010000004">
    <property type="protein sequence ID" value="MCK7593194.1"/>
    <property type="molecule type" value="Genomic_DNA"/>
</dbReference>
<keyword evidence="3 8" id="KW-0489">Methyltransferase</keyword>
<evidence type="ECO:0000313" key="12">
    <source>
        <dbReference type="Proteomes" id="UP001431449"/>
    </source>
</evidence>
<evidence type="ECO:0000256" key="6">
    <source>
        <dbReference type="ARBA" id="ARBA00023204"/>
    </source>
</evidence>
<sequence length="172" mass="18522">MTEARFRRLDTPIGVLTLIGEADRLTGILFARDGRPAPLNGDLAPAPGGFGAAVEQLGAYFEGRLRQFELDLQPRGTPFQREVWQALVQIRFGETESYAALAARIGRPSAVRAVGAANGRNPLPIIIPCHRVIGADGSLTGFGGGLPVKDWLLRHEAARTGREAPRQVGLFD</sequence>
<evidence type="ECO:0000256" key="8">
    <source>
        <dbReference type="HAMAP-Rule" id="MF_00772"/>
    </source>
</evidence>
<evidence type="ECO:0000313" key="11">
    <source>
        <dbReference type="EMBL" id="MCK7593194.1"/>
    </source>
</evidence>
<evidence type="ECO:0000256" key="3">
    <source>
        <dbReference type="ARBA" id="ARBA00022603"/>
    </source>
</evidence>
<evidence type="ECO:0000256" key="2">
    <source>
        <dbReference type="ARBA" id="ARBA00022490"/>
    </source>
</evidence>
<keyword evidence="2 8" id="KW-0963">Cytoplasm</keyword>
<dbReference type="NCBIfam" id="TIGR00589">
    <property type="entry name" value="ogt"/>
    <property type="match status" value="1"/>
</dbReference>
<dbReference type="InterPro" id="IPR008332">
    <property type="entry name" value="MethylG_MeTrfase_N"/>
</dbReference>
<comment type="caution">
    <text evidence="11">The sequence shown here is derived from an EMBL/GenBank/DDBJ whole genome shotgun (WGS) entry which is preliminary data.</text>
</comment>
<comment type="subcellular location">
    <subcellularLocation>
        <location evidence="8">Cytoplasm</location>
    </subcellularLocation>
</comment>
<dbReference type="InterPro" id="IPR023546">
    <property type="entry name" value="MGMT"/>
</dbReference>
<dbReference type="InterPro" id="IPR001497">
    <property type="entry name" value="MethylDNA_cys_MeTrfase_AS"/>
</dbReference>
<keyword evidence="5 8" id="KW-0227">DNA damage</keyword>
<feature type="domain" description="Methylated-DNA-[protein]-cysteine S-methyltransferase DNA binding" evidence="9">
    <location>
        <begin position="78"/>
        <end position="157"/>
    </location>
</feature>
<evidence type="ECO:0000256" key="7">
    <source>
        <dbReference type="ARBA" id="ARBA00049348"/>
    </source>
</evidence>
<dbReference type="SUPFAM" id="SSF46767">
    <property type="entry name" value="Methylated DNA-protein cysteine methyltransferase, C-terminal domain"/>
    <property type="match status" value="1"/>
</dbReference>
<evidence type="ECO:0000256" key="5">
    <source>
        <dbReference type="ARBA" id="ARBA00022763"/>
    </source>
</evidence>
<feature type="domain" description="Methylguanine DNA methyltransferase ribonuclease-like" evidence="10">
    <location>
        <begin position="9"/>
        <end position="73"/>
    </location>
</feature>
<dbReference type="PANTHER" id="PTHR10815:SF5">
    <property type="entry name" value="METHYLATED-DNA--PROTEIN-CYSTEINE METHYLTRANSFERASE"/>
    <property type="match status" value="1"/>
</dbReference>
<comment type="similarity">
    <text evidence="8">Belongs to the MGMT family.</text>
</comment>
<keyword evidence="6 8" id="KW-0234">DNA repair</keyword>
<comment type="catalytic activity">
    <reaction evidence="1 8">
        <text>a 4-O-methyl-thymidine in DNA + L-cysteinyl-[protein] = a thymidine in DNA + S-methyl-L-cysteinyl-[protein]</text>
        <dbReference type="Rhea" id="RHEA:53428"/>
        <dbReference type="Rhea" id="RHEA-COMP:10131"/>
        <dbReference type="Rhea" id="RHEA-COMP:10132"/>
        <dbReference type="Rhea" id="RHEA-COMP:13555"/>
        <dbReference type="Rhea" id="RHEA-COMP:13556"/>
        <dbReference type="ChEBI" id="CHEBI:29950"/>
        <dbReference type="ChEBI" id="CHEBI:82612"/>
        <dbReference type="ChEBI" id="CHEBI:137386"/>
        <dbReference type="ChEBI" id="CHEBI:137387"/>
        <dbReference type="EC" id="2.1.1.63"/>
    </reaction>
</comment>
<keyword evidence="4 8" id="KW-0808">Transferase</keyword>
<dbReference type="Gene3D" id="3.30.160.70">
    <property type="entry name" value="Methylated DNA-protein cysteine methyltransferase domain"/>
    <property type="match status" value="1"/>
</dbReference>
<evidence type="ECO:0000259" key="9">
    <source>
        <dbReference type="Pfam" id="PF01035"/>
    </source>
</evidence>
<dbReference type="InterPro" id="IPR036631">
    <property type="entry name" value="MGMT_N_sf"/>
</dbReference>
<accession>A0ABT0GF73</accession>
<dbReference type="InterPro" id="IPR036217">
    <property type="entry name" value="MethylDNA_cys_MeTrfase_DNAb"/>
</dbReference>
<dbReference type="InterPro" id="IPR014048">
    <property type="entry name" value="MethylDNA_cys_MeTrfase_DNA-bd"/>
</dbReference>
<keyword evidence="12" id="KW-1185">Reference proteome</keyword>
<feature type="active site" description="Nucleophile; methyl group acceptor" evidence="8">
    <location>
        <position position="129"/>
    </location>
</feature>
<dbReference type="CDD" id="cd06445">
    <property type="entry name" value="ATase"/>
    <property type="match status" value="1"/>
</dbReference>
<organism evidence="11 12">
    <name type="scientific">Pseudomarimonas salicorniae</name>
    <dbReference type="NCBI Taxonomy" id="2933270"/>
    <lineage>
        <taxon>Bacteria</taxon>
        <taxon>Pseudomonadati</taxon>
        <taxon>Pseudomonadota</taxon>
        <taxon>Gammaproteobacteria</taxon>
        <taxon>Lysobacterales</taxon>
        <taxon>Lysobacteraceae</taxon>
        <taxon>Pseudomarimonas</taxon>
    </lineage>
</organism>
<dbReference type="Gene3D" id="1.10.10.10">
    <property type="entry name" value="Winged helix-like DNA-binding domain superfamily/Winged helix DNA-binding domain"/>
    <property type="match status" value="1"/>
</dbReference>
<dbReference type="Pfam" id="PF02870">
    <property type="entry name" value="Methyltransf_1N"/>
    <property type="match status" value="1"/>
</dbReference>
<evidence type="ECO:0000259" key="10">
    <source>
        <dbReference type="Pfam" id="PF02870"/>
    </source>
</evidence>
<dbReference type="PROSITE" id="PS00374">
    <property type="entry name" value="MGMT"/>
    <property type="match status" value="1"/>
</dbReference>
<evidence type="ECO:0000256" key="4">
    <source>
        <dbReference type="ARBA" id="ARBA00022679"/>
    </source>
</evidence>
<dbReference type="InterPro" id="IPR036388">
    <property type="entry name" value="WH-like_DNA-bd_sf"/>
</dbReference>
<dbReference type="Pfam" id="PF01035">
    <property type="entry name" value="DNA_binding_1"/>
    <property type="match status" value="1"/>
</dbReference>
<reference evidence="11" key="1">
    <citation type="submission" date="2022-04" db="EMBL/GenBank/DDBJ databases">
        <title>Lysobacter sp. CAU 1642 isolated from sea sand.</title>
        <authorList>
            <person name="Kim W."/>
        </authorList>
    </citation>
    <scope>NUCLEOTIDE SEQUENCE</scope>
    <source>
        <strain evidence="11">CAU 1642</strain>
    </source>
</reference>
<gene>
    <name evidence="11" type="ORF">M0G41_05860</name>
</gene>
<proteinExistence type="inferred from homology"/>
<dbReference type="EC" id="2.1.1.63" evidence="8"/>
<dbReference type="RefSeq" id="WP_248206405.1">
    <property type="nucleotide sequence ID" value="NZ_JALNMH010000004.1"/>
</dbReference>
<comment type="catalytic activity">
    <reaction evidence="7 8">
        <text>a 6-O-methyl-2'-deoxyguanosine in DNA + L-cysteinyl-[protein] = S-methyl-L-cysteinyl-[protein] + a 2'-deoxyguanosine in DNA</text>
        <dbReference type="Rhea" id="RHEA:24000"/>
        <dbReference type="Rhea" id="RHEA-COMP:10131"/>
        <dbReference type="Rhea" id="RHEA-COMP:10132"/>
        <dbReference type="Rhea" id="RHEA-COMP:11367"/>
        <dbReference type="Rhea" id="RHEA-COMP:11368"/>
        <dbReference type="ChEBI" id="CHEBI:29950"/>
        <dbReference type="ChEBI" id="CHEBI:82612"/>
        <dbReference type="ChEBI" id="CHEBI:85445"/>
        <dbReference type="ChEBI" id="CHEBI:85448"/>
        <dbReference type="EC" id="2.1.1.63"/>
    </reaction>
</comment>
<dbReference type="PANTHER" id="PTHR10815">
    <property type="entry name" value="METHYLATED-DNA--PROTEIN-CYSTEINE METHYLTRANSFERASE"/>
    <property type="match status" value="1"/>
</dbReference>
<comment type="miscellaneous">
    <text evidence="8">This enzyme catalyzes only one turnover and therefore is not strictly catalytic. According to one definition, an enzyme is a biocatalyst that acts repeatedly and over many reaction cycles.</text>
</comment>
<name>A0ABT0GF73_9GAMM</name>
<dbReference type="Proteomes" id="UP001431449">
    <property type="component" value="Unassembled WGS sequence"/>
</dbReference>
<evidence type="ECO:0000256" key="1">
    <source>
        <dbReference type="ARBA" id="ARBA00001286"/>
    </source>
</evidence>
<protein>
    <recommendedName>
        <fullName evidence="8">Methylated-DNA--protein-cysteine methyltransferase</fullName>
        <ecNumber evidence="8">2.1.1.63</ecNumber>
    </recommendedName>
    <alternativeName>
        <fullName evidence="8">6-O-methylguanine-DNA methyltransferase</fullName>
        <shortName evidence="8">MGMT</shortName>
    </alternativeName>
    <alternativeName>
        <fullName evidence="8">O-6-methylguanine-DNA-alkyltransferase</fullName>
    </alternativeName>
</protein>
<dbReference type="HAMAP" id="MF_00772">
    <property type="entry name" value="OGT"/>
    <property type="match status" value="1"/>
</dbReference>
<dbReference type="SUPFAM" id="SSF53155">
    <property type="entry name" value="Methylated DNA-protein cysteine methyltransferase domain"/>
    <property type="match status" value="1"/>
</dbReference>